<evidence type="ECO:0000256" key="2">
    <source>
        <dbReference type="ARBA" id="ARBA00022840"/>
    </source>
</evidence>
<sequence>MIVKCKQCCCAHVLTENCSWEINTKIMAADEYIPCLKCDAWVPHYAKEIHMAECHELSLKQFTHPYITGSSLFGQVTFMVGTEQSMVGAKEKDPETVKSVLKNKKNLNSKLNENNQNKNEKIGNESQVPEPEWLKKILASLHYRAVLMNERDLIRCDITAYTPVEVKTGSISCGFLAIPERVRIGHLLVHQGSSQYLPELKNCSLICVKKIDCVRYVDELKVLHSKTFTDEENLYYEKQVKAFLYSSFPLGAPYTVKVGCKIYLPSLLGNDTVFTVQSHKLCESFYEEGATSCEYIAEEHDSTYEKSDTFPSQLITIDECEGSVSSVTEKVSKLHISSPAPPSNIQLEETPNVTNFENNIFTSTPIKLSCEGSQHNHNVTFMSKITSKDISSISGLVSETVSYFEKVTPWVRTGMNTKIILQPTSVRKVDVHLHKAGSHEGYCKDKVYYNLKKIMETALRGSGITDSPLLGRWSGVLLYGPPGTGKTLMVHEMVAELSVPVFTLTLATVSKSSRSTKEYVQYIFGAACQSAPSVLFIDELESLCPAADLKMQADKTFTPYILQGIQMLQTAQKPVFLLAATCQPSRVSSKLRSPGRLERELMVPLPDAQQRHRIFHQLISTHHHDLIENDIANIAKKAYGFSGADLSVLVRCAWLACAKRIHGKEDLKLSKADVYVGMQNIIPTMLRHTYSAVSMVKWHDIWGYRGIKMKLQKNIGLYSSDPEKYPLKGLLLYGPPGCSKTMFVRALVHETSYSFFPLKCSNLLSKYIGETEKLLSQVFIRAQQAAPSVVFMDEVDSLCGERGGGGSLVSELLSLMSQTAVQRNIMVIGATNRPHAVDEALLRPGFLEQVIHVDLPDFETRCEIWRGVLEGVPQEGTLDIAKLSEVTTGYSGAEITAVYQEAAFTALDRYIKKCDQKPKAAVSPCPISVNEDLLMTIIAAIPPRTPLSLLESIAAFTSQRKDYLNR</sequence>
<keyword evidence="1" id="KW-0547">Nucleotide-binding</keyword>
<dbReference type="AlphaFoldDB" id="A0AAW0V599"/>
<evidence type="ECO:0000259" key="4">
    <source>
        <dbReference type="SMART" id="SM00382"/>
    </source>
</evidence>
<dbReference type="GO" id="GO:0016887">
    <property type="term" value="F:ATP hydrolysis activity"/>
    <property type="evidence" value="ECO:0007669"/>
    <property type="project" value="InterPro"/>
</dbReference>
<reference evidence="5 6" key="1">
    <citation type="submission" date="2023-03" db="EMBL/GenBank/DDBJ databases">
        <title>High-quality genome of Scylla paramamosain provides insights in environmental adaptation.</title>
        <authorList>
            <person name="Zhang L."/>
        </authorList>
    </citation>
    <scope>NUCLEOTIDE SEQUENCE [LARGE SCALE GENOMIC DNA]</scope>
    <source>
        <strain evidence="5">LZ_2023a</strain>
        <tissue evidence="5">Muscle</tissue>
    </source>
</reference>
<accession>A0AAW0V599</accession>
<dbReference type="Pfam" id="PF17862">
    <property type="entry name" value="AAA_lid_3"/>
    <property type="match status" value="1"/>
</dbReference>
<protein>
    <recommendedName>
        <fullName evidence="4">AAA+ ATPase domain-containing protein</fullName>
    </recommendedName>
</protein>
<keyword evidence="2" id="KW-0067">ATP-binding</keyword>
<dbReference type="GO" id="GO:0005524">
    <property type="term" value="F:ATP binding"/>
    <property type="evidence" value="ECO:0007669"/>
    <property type="project" value="UniProtKB-KW"/>
</dbReference>
<dbReference type="SMART" id="SM00382">
    <property type="entry name" value="AAA"/>
    <property type="match status" value="2"/>
</dbReference>
<proteinExistence type="predicted"/>
<dbReference type="InterPro" id="IPR050168">
    <property type="entry name" value="AAA_ATPase_domain"/>
</dbReference>
<dbReference type="Pfam" id="PF00004">
    <property type="entry name" value="AAA"/>
    <property type="match status" value="2"/>
</dbReference>
<evidence type="ECO:0000313" key="5">
    <source>
        <dbReference type="EMBL" id="KAK8407504.1"/>
    </source>
</evidence>
<feature type="domain" description="AAA+ ATPase" evidence="4">
    <location>
        <begin position="472"/>
        <end position="607"/>
    </location>
</feature>
<dbReference type="Proteomes" id="UP001487740">
    <property type="component" value="Unassembled WGS sequence"/>
</dbReference>
<evidence type="ECO:0000256" key="3">
    <source>
        <dbReference type="SAM" id="MobiDB-lite"/>
    </source>
</evidence>
<dbReference type="InterPro" id="IPR003593">
    <property type="entry name" value="AAA+_ATPase"/>
</dbReference>
<keyword evidence="6" id="KW-1185">Reference proteome</keyword>
<feature type="compositionally biased region" description="Low complexity" evidence="3">
    <location>
        <begin position="108"/>
        <end position="117"/>
    </location>
</feature>
<dbReference type="GO" id="GO:0005737">
    <property type="term" value="C:cytoplasm"/>
    <property type="evidence" value="ECO:0007669"/>
    <property type="project" value="TreeGrafter"/>
</dbReference>
<dbReference type="Gene3D" id="1.10.8.60">
    <property type="match status" value="2"/>
</dbReference>
<comment type="caution">
    <text evidence="5">The sequence shown here is derived from an EMBL/GenBank/DDBJ whole genome shotgun (WGS) entry which is preliminary data.</text>
</comment>
<dbReference type="InterPro" id="IPR003960">
    <property type="entry name" value="ATPase_AAA_CS"/>
</dbReference>
<feature type="region of interest" description="Disordered" evidence="3">
    <location>
        <begin position="108"/>
        <end position="127"/>
    </location>
</feature>
<name>A0AAW0V599_SCYPA</name>
<gene>
    <name evidence="5" type="ORF">O3P69_002211</name>
</gene>
<feature type="domain" description="AAA+ ATPase" evidence="4">
    <location>
        <begin position="726"/>
        <end position="857"/>
    </location>
</feature>
<evidence type="ECO:0000313" key="6">
    <source>
        <dbReference type="Proteomes" id="UP001487740"/>
    </source>
</evidence>
<dbReference type="PANTHER" id="PTHR23077">
    <property type="entry name" value="AAA-FAMILY ATPASE"/>
    <property type="match status" value="1"/>
</dbReference>
<dbReference type="Gene3D" id="3.40.50.300">
    <property type="entry name" value="P-loop containing nucleotide triphosphate hydrolases"/>
    <property type="match status" value="2"/>
</dbReference>
<dbReference type="PANTHER" id="PTHR23077:SF27">
    <property type="entry name" value="ATPASE FAMILY GENE 2 PROTEIN HOMOLOG A"/>
    <property type="match status" value="1"/>
</dbReference>
<dbReference type="PROSITE" id="PS00674">
    <property type="entry name" value="AAA"/>
    <property type="match status" value="1"/>
</dbReference>
<dbReference type="SUPFAM" id="SSF52540">
    <property type="entry name" value="P-loop containing nucleoside triphosphate hydrolases"/>
    <property type="match status" value="2"/>
</dbReference>
<organism evidence="5 6">
    <name type="scientific">Scylla paramamosain</name>
    <name type="common">Mud crab</name>
    <dbReference type="NCBI Taxonomy" id="85552"/>
    <lineage>
        <taxon>Eukaryota</taxon>
        <taxon>Metazoa</taxon>
        <taxon>Ecdysozoa</taxon>
        <taxon>Arthropoda</taxon>
        <taxon>Crustacea</taxon>
        <taxon>Multicrustacea</taxon>
        <taxon>Malacostraca</taxon>
        <taxon>Eumalacostraca</taxon>
        <taxon>Eucarida</taxon>
        <taxon>Decapoda</taxon>
        <taxon>Pleocyemata</taxon>
        <taxon>Brachyura</taxon>
        <taxon>Eubrachyura</taxon>
        <taxon>Portunoidea</taxon>
        <taxon>Portunidae</taxon>
        <taxon>Portuninae</taxon>
        <taxon>Scylla</taxon>
    </lineage>
</organism>
<dbReference type="EMBL" id="JARAKH010000001">
    <property type="protein sequence ID" value="KAK8407504.1"/>
    <property type="molecule type" value="Genomic_DNA"/>
</dbReference>
<dbReference type="InterPro" id="IPR003959">
    <property type="entry name" value="ATPase_AAA_core"/>
</dbReference>
<dbReference type="InterPro" id="IPR041569">
    <property type="entry name" value="AAA_lid_3"/>
</dbReference>
<evidence type="ECO:0000256" key="1">
    <source>
        <dbReference type="ARBA" id="ARBA00022741"/>
    </source>
</evidence>
<dbReference type="InterPro" id="IPR027417">
    <property type="entry name" value="P-loop_NTPase"/>
</dbReference>